<dbReference type="RefSeq" id="WP_084337272.1">
    <property type="nucleotide sequence ID" value="NZ_FNFD01000009.1"/>
</dbReference>
<reference evidence="3 4" key="1">
    <citation type="submission" date="2016-10" db="EMBL/GenBank/DDBJ databases">
        <authorList>
            <person name="de Groot N.N."/>
        </authorList>
    </citation>
    <scope>NUCLEOTIDE SEQUENCE [LARGE SCALE GENOMIC DNA]</scope>
    <source>
        <strain evidence="3 4">JCM 21544</strain>
    </source>
</reference>
<feature type="domain" description="Metallo-beta-lactamase" evidence="2">
    <location>
        <begin position="102"/>
        <end position="300"/>
    </location>
</feature>
<feature type="region of interest" description="Disordered" evidence="1">
    <location>
        <begin position="333"/>
        <end position="356"/>
    </location>
</feature>
<evidence type="ECO:0000313" key="4">
    <source>
        <dbReference type="Proteomes" id="UP000198706"/>
    </source>
</evidence>
<dbReference type="AlphaFoldDB" id="A0A1G9DN08"/>
<dbReference type="Gene3D" id="3.60.15.10">
    <property type="entry name" value="Ribonuclease Z/Hydroxyacylglutathione hydrolase-like"/>
    <property type="match status" value="1"/>
</dbReference>
<dbReference type="PANTHER" id="PTHR15032">
    <property type="entry name" value="N-ACYL-PHOSPHATIDYLETHANOLAMINE-HYDROLYZING PHOSPHOLIPASE D"/>
    <property type="match status" value="1"/>
</dbReference>
<dbReference type="Pfam" id="PF12706">
    <property type="entry name" value="Lactamase_B_2"/>
    <property type="match status" value="1"/>
</dbReference>
<dbReference type="GO" id="GO:0005737">
    <property type="term" value="C:cytoplasm"/>
    <property type="evidence" value="ECO:0007669"/>
    <property type="project" value="TreeGrafter"/>
</dbReference>
<dbReference type="InterPro" id="IPR001279">
    <property type="entry name" value="Metallo-B-lactamas"/>
</dbReference>
<accession>A0A1G9DN08</accession>
<protein>
    <submittedName>
        <fullName evidence="3">L-ascorbate metabolism protein UlaG, beta-lactamase superfamily</fullName>
    </submittedName>
</protein>
<dbReference type="SUPFAM" id="SSF56281">
    <property type="entry name" value="Metallo-hydrolase/oxidoreductase"/>
    <property type="match status" value="1"/>
</dbReference>
<organism evidence="3 4">
    <name type="scientific">Pseudomonas indica</name>
    <dbReference type="NCBI Taxonomy" id="137658"/>
    <lineage>
        <taxon>Bacteria</taxon>
        <taxon>Pseudomonadati</taxon>
        <taxon>Pseudomonadota</taxon>
        <taxon>Gammaproteobacteria</taxon>
        <taxon>Pseudomonadales</taxon>
        <taxon>Pseudomonadaceae</taxon>
        <taxon>Pseudomonas</taxon>
    </lineage>
</organism>
<gene>
    <name evidence="3" type="ORF">SAMN05216186_10940</name>
</gene>
<dbReference type="EMBL" id="FNFD01000009">
    <property type="protein sequence ID" value="SDK65244.1"/>
    <property type="molecule type" value="Genomic_DNA"/>
</dbReference>
<proteinExistence type="predicted"/>
<dbReference type="InterPro" id="IPR036866">
    <property type="entry name" value="RibonucZ/Hydroxyglut_hydro"/>
</dbReference>
<dbReference type="PANTHER" id="PTHR15032:SF4">
    <property type="entry name" value="N-ACYL-PHOSPHATIDYLETHANOLAMINE-HYDROLYZING PHOSPHOLIPASE D"/>
    <property type="match status" value="1"/>
</dbReference>
<evidence type="ECO:0000256" key="1">
    <source>
        <dbReference type="SAM" id="MobiDB-lite"/>
    </source>
</evidence>
<dbReference type="Proteomes" id="UP000198706">
    <property type="component" value="Unassembled WGS sequence"/>
</dbReference>
<sequence>MSSRRPLWLVSLQSLLGHAGDGYQGPPSDHFDGKRFRNLRPTPHKSFASFLKWQLNHEPQPAWIDQPGPASPPAIPQRVEGNDLRVTYINHATILIQQHGLNILTDPLWSQRASPFSFLGPRRHHPPGLSLDELPPIDVILVSHNHYDHLDLYSLRELARRFPKARVITGLGNGALIEAAGWSGVNEIDWWQSLPLNEHLILHGVPAQHWSARARRDTNRTLWMGFVLASAEGPVLFPGDSGLGPEFGLIRERFGPLRFAALPIGAYAPRWFMRDNHMNPDDAVQAHLTLESQSSMAIHFGTFRLSDEGQFAPLRDLAKALTERQVAPERFRAPAPGEHWQVPPLAAGAAVSRRAS</sequence>
<dbReference type="STRING" id="137658.SAMN05216186_10940"/>
<keyword evidence="4" id="KW-1185">Reference proteome</keyword>
<dbReference type="OrthoDB" id="9805728at2"/>
<name>A0A1G9DN08_9PSED</name>
<evidence type="ECO:0000313" key="3">
    <source>
        <dbReference type="EMBL" id="SDK65244.1"/>
    </source>
</evidence>
<evidence type="ECO:0000259" key="2">
    <source>
        <dbReference type="Pfam" id="PF12706"/>
    </source>
</evidence>